<dbReference type="NCBIfam" id="TIGR00282">
    <property type="entry name" value="TIGR00282 family metallophosphoesterase"/>
    <property type="match status" value="1"/>
</dbReference>
<dbReference type="RefSeq" id="WP_146683914.1">
    <property type="nucleotide sequence ID" value="NZ_CP019646.1"/>
</dbReference>
<dbReference type="PIRSF" id="PIRSF004789">
    <property type="entry name" value="DR1281"/>
    <property type="match status" value="1"/>
</dbReference>
<dbReference type="STRING" id="1851148.SMSP2_02149"/>
<dbReference type="SUPFAM" id="SSF56300">
    <property type="entry name" value="Metallo-dependent phosphatases"/>
    <property type="match status" value="1"/>
</dbReference>
<feature type="binding site" evidence="2">
    <location>
        <position position="180"/>
    </location>
    <ligand>
        <name>Fe cation</name>
        <dbReference type="ChEBI" id="CHEBI:24875"/>
        <label>1</label>
    </ligand>
</feature>
<feature type="active site" description="Proton donor" evidence="1">
    <location>
        <position position="70"/>
    </location>
</feature>
<dbReference type="PANTHER" id="PTHR36303:SF1">
    <property type="entry name" value="2',3'-CYCLIC-NUCLEOTIDE 2'-PHOSPHODIESTERASE"/>
    <property type="match status" value="1"/>
</dbReference>
<organism evidence="3 4">
    <name type="scientific">Limihaloglobus sulfuriphilus</name>
    <dbReference type="NCBI Taxonomy" id="1851148"/>
    <lineage>
        <taxon>Bacteria</taxon>
        <taxon>Pseudomonadati</taxon>
        <taxon>Planctomycetota</taxon>
        <taxon>Phycisphaerae</taxon>
        <taxon>Sedimentisphaerales</taxon>
        <taxon>Sedimentisphaeraceae</taxon>
        <taxon>Limihaloglobus</taxon>
    </lineage>
</organism>
<dbReference type="PANTHER" id="PTHR36303">
    <property type="entry name" value="2',3'-CYCLIC-NUCLEOTIDE 2'-PHOSPHODIESTERASE"/>
    <property type="match status" value="1"/>
</dbReference>
<protein>
    <submittedName>
        <fullName evidence="3">Metallophosphoesterase, MG_246/ family</fullName>
    </submittedName>
</protein>
<reference evidence="4" key="1">
    <citation type="submission" date="2017-02" db="EMBL/GenBank/DDBJ databases">
        <title>Comparative genomics and description of representatives of a novel lineage of planctomycetes thriving in anoxic sediments.</title>
        <authorList>
            <person name="Spring S."/>
            <person name="Bunk B."/>
            <person name="Sproer C."/>
        </authorList>
    </citation>
    <scope>NUCLEOTIDE SEQUENCE [LARGE SCALE GENOMIC DNA]</scope>
    <source>
        <strain evidence="4">SM-Chi-D1</strain>
    </source>
</reference>
<keyword evidence="4" id="KW-1185">Reference proteome</keyword>
<dbReference type="OrthoDB" id="9801109at2"/>
<feature type="binding site" evidence="2">
    <location>
        <position position="178"/>
    </location>
    <ligand>
        <name>Fe cation</name>
        <dbReference type="ChEBI" id="CHEBI:24875"/>
        <label>2</label>
    </ligand>
</feature>
<evidence type="ECO:0000256" key="1">
    <source>
        <dbReference type="PIRSR" id="PIRSR004789-50"/>
    </source>
</evidence>
<feature type="binding site" evidence="2">
    <location>
        <position position="153"/>
    </location>
    <ligand>
        <name>Fe cation</name>
        <dbReference type="ChEBI" id="CHEBI:24875"/>
        <label>2</label>
    </ligand>
</feature>
<evidence type="ECO:0000313" key="4">
    <source>
        <dbReference type="Proteomes" id="UP000188181"/>
    </source>
</evidence>
<dbReference type="GO" id="GO:0046872">
    <property type="term" value="F:metal ion binding"/>
    <property type="evidence" value="ECO:0007669"/>
    <property type="project" value="UniProtKB-KW"/>
</dbReference>
<dbReference type="Proteomes" id="UP000188181">
    <property type="component" value="Chromosome"/>
</dbReference>
<dbReference type="GO" id="GO:0004113">
    <property type="term" value="F:2',3'-cyclic-nucleotide 3'-phosphodiesterase activity"/>
    <property type="evidence" value="ECO:0007669"/>
    <property type="project" value="TreeGrafter"/>
</dbReference>
<dbReference type="Pfam" id="PF13277">
    <property type="entry name" value="YmdB"/>
    <property type="match status" value="1"/>
</dbReference>
<evidence type="ECO:0000313" key="3">
    <source>
        <dbReference type="EMBL" id="AQQ71771.1"/>
    </source>
</evidence>
<name>A0A1Q2MGF9_9BACT</name>
<feature type="binding site" evidence="2">
    <location>
        <position position="41"/>
    </location>
    <ligand>
        <name>Fe cation</name>
        <dbReference type="ChEBI" id="CHEBI:24875"/>
        <label>2</label>
    </ligand>
</feature>
<feature type="binding site" evidence="2">
    <location>
        <position position="10"/>
    </location>
    <ligand>
        <name>Fe cation</name>
        <dbReference type="ChEBI" id="CHEBI:24875"/>
        <label>1</label>
    </ligand>
</feature>
<dbReference type="InterPro" id="IPR029052">
    <property type="entry name" value="Metallo-depent_PP-like"/>
</dbReference>
<keyword evidence="2" id="KW-0479">Metal-binding</keyword>
<dbReference type="EMBL" id="CP019646">
    <property type="protein sequence ID" value="AQQ71771.1"/>
    <property type="molecule type" value="Genomic_DNA"/>
</dbReference>
<dbReference type="Gene3D" id="3.60.21.10">
    <property type="match status" value="1"/>
</dbReference>
<gene>
    <name evidence="3" type="ORF">SMSP2_02149</name>
</gene>
<feature type="binding site" evidence="2">
    <location>
        <position position="41"/>
    </location>
    <ligand>
        <name>Fe cation</name>
        <dbReference type="ChEBI" id="CHEBI:24875"/>
        <label>1</label>
    </ligand>
</feature>
<evidence type="ECO:0000256" key="2">
    <source>
        <dbReference type="PIRSR" id="PIRSR004789-51"/>
    </source>
</evidence>
<dbReference type="CDD" id="cd07382">
    <property type="entry name" value="MPP_DR1281"/>
    <property type="match status" value="1"/>
</dbReference>
<dbReference type="KEGG" id="pbas:SMSP2_02149"/>
<dbReference type="AlphaFoldDB" id="A0A1Q2MGF9"/>
<dbReference type="InterPro" id="IPR005235">
    <property type="entry name" value="YmdB-like"/>
</dbReference>
<accession>A0A1Q2MGF9</accession>
<proteinExistence type="predicted"/>
<feature type="binding site" evidence="2">
    <location>
        <position position="69"/>
    </location>
    <ligand>
        <name>Fe cation</name>
        <dbReference type="ChEBI" id="CHEBI:24875"/>
        <label>2</label>
    </ligand>
</feature>
<sequence>MKVNILCIGDVVGKPGRNVLAEKLAGIVSSHSIDCVVVNAENAAGGSGLTEKIYNKLMRYGTNIITLGDHIFKKREIIPILERSNNILKPANLSEHASGRTYALYRTGKGPVVGVATLLGRVFMKPANCPFEAIDRLLPKLKNEADIIVVEVHAEATSEKTALGYYLDGKVSLVFGSHTHVQTADERILPGGTGYITDIGMTGPHQSVLGRNSDNVVKAMRTQMPYKYDVATDDARISGIIVTIDSNTKQTEMIRRIQVKADTHNGAAYDSDDGKPEPNGFFY</sequence>
<feature type="binding site" evidence="2">
    <location>
        <position position="42"/>
    </location>
    <ligand>
        <name>Fe cation</name>
        <dbReference type="ChEBI" id="CHEBI:24875"/>
        <label>1</label>
    </ligand>
</feature>